<dbReference type="InterPro" id="IPR029787">
    <property type="entry name" value="Nucleotide_cyclase"/>
</dbReference>
<accession>A0ABX8VEW2</accession>
<dbReference type="RefSeq" id="WP_125477436.1">
    <property type="nucleotide sequence ID" value="NZ_BAAAVX010000025.1"/>
</dbReference>
<dbReference type="PROSITE" id="PS50887">
    <property type="entry name" value="GGDEF"/>
    <property type="match status" value="1"/>
</dbReference>
<feature type="coiled-coil region" evidence="1">
    <location>
        <begin position="299"/>
        <end position="326"/>
    </location>
</feature>
<evidence type="ECO:0000256" key="1">
    <source>
        <dbReference type="SAM" id="Coils"/>
    </source>
</evidence>
<dbReference type="EMBL" id="CP080333">
    <property type="protein sequence ID" value="QYL14506.1"/>
    <property type="molecule type" value="Genomic_DNA"/>
</dbReference>
<dbReference type="Gene3D" id="3.30.450.20">
    <property type="entry name" value="PAS domain"/>
    <property type="match status" value="2"/>
</dbReference>
<dbReference type="NCBIfam" id="TIGR00229">
    <property type="entry name" value="sensory_box"/>
    <property type="match status" value="2"/>
</dbReference>
<dbReference type="PANTHER" id="PTHR44757:SF2">
    <property type="entry name" value="BIOFILM ARCHITECTURE MAINTENANCE PROTEIN MBAA"/>
    <property type="match status" value="1"/>
</dbReference>
<dbReference type="EC" id="2.7.7.65" evidence="5"/>
<dbReference type="NCBIfam" id="TIGR00254">
    <property type="entry name" value="GGDEF"/>
    <property type="match status" value="1"/>
</dbReference>
<gene>
    <name evidence="5" type="ORF">K0O64_14885</name>
</gene>
<keyword evidence="1" id="KW-0175">Coiled coil</keyword>
<dbReference type="InterPro" id="IPR013767">
    <property type="entry name" value="PAS_fold"/>
</dbReference>
<dbReference type="CDD" id="cd00130">
    <property type="entry name" value="PAS"/>
    <property type="match status" value="2"/>
</dbReference>
<dbReference type="InterPro" id="IPR000700">
    <property type="entry name" value="PAS-assoc_C"/>
</dbReference>
<dbReference type="PROSITE" id="PS50112">
    <property type="entry name" value="PAS"/>
    <property type="match status" value="2"/>
</dbReference>
<dbReference type="SUPFAM" id="SSF55073">
    <property type="entry name" value="Nucleotide cyclase"/>
    <property type="match status" value="1"/>
</dbReference>
<dbReference type="InterPro" id="IPR000014">
    <property type="entry name" value="PAS"/>
</dbReference>
<dbReference type="InterPro" id="IPR013656">
    <property type="entry name" value="PAS_4"/>
</dbReference>
<dbReference type="SUPFAM" id="SSF55785">
    <property type="entry name" value="PYP-like sensor domain (PAS domain)"/>
    <property type="match status" value="2"/>
</dbReference>
<feature type="domain" description="PAC" evidence="3">
    <location>
        <begin position="258"/>
        <end position="308"/>
    </location>
</feature>
<dbReference type="InterPro" id="IPR000160">
    <property type="entry name" value="GGDEF_dom"/>
</dbReference>
<dbReference type="PANTHER" id="PTHR44757">
    <property type="entry name" value="DIGUANYLATE CYCLASE DGCP"/>
    <property type="match status" value="1"/>
</dbReference>
<protein>
    <submittedName>
        <fullName evidence="5">Diguanylate cyclase</fullName>
        <ecNumber evidence="5">2.7.7.65</ecNumber>
    </submittedName>
</protein>
<keyword evidence="6" id="KW-1185">Reference proteome</keyword>
<proteinExistence type="predicted"/>
<dbReference type="CDD" id="cd01949">
    <property type="entry name" value="GGDEF"/>
    <property type="match status" value="1"/>
</dbReference>
<dbReference type="Proteomes" id="UP000825367">
    <property type="component" value="Chromosome"/>
</dbReference>
<feature type="domain" description="PAS" evidence="2">
    <location>
        <begin position="59"/>
        <end position="132"/>
    </location>
</feature>
<sequence>MVTASRGWTAPLGVALTTLFGLALVGRDPLCSDVTGLEHTGGASAMVIHAATQPGPRPDPSDAAVMVDAVLDRAIVALDATGRVLRWSAGAQLMFGYVEGEIVGSPMSRTYTQHDQRAGVAERELSAAEKSGRFEAEGWRVRKDGGHFQAGVVISALRLPDGSIKGFTEVITDLAADQQRAHSMFYDLLEAAPDAMVIIGTDGRITLANAQTDRMFGYQREELIGSEIEMLLPARYRADHRRHRTRFLAAPTLRQMGSGLDLWGLRRDSSEFPVDISLSPLRIGETLHVSAAIRDVTERHESEQQLRHQHQELIKMQEELQRLARLDTLTGLVNHAETITRLEAALRDHQIPAAHLGLLYCDLDRFKAINDTWGHPVGDVVLSTVAARVRDCLRQGDTVGRAGGDEILVVLPGVQSMEVLTTLADKIREHVAEPIHHLGHIINATVSIGAALAVPGESVTDIITRADAAMYTAKKAGRNQVTS</sequence>
<reference evidence="5 6" key="1">
    <citation type="submission" date="2021-07" db="EMBL/GenBank/DDBJ databases">
        <title>Whole genome sequencing of non-tuberculosis mycobacteria type-strains.</title>
        <authorList>
            <person name="Igarashi Y."/>
            <person name="Osugi A."/>
            <person name="Mitarai S."/>
        </authorList>
    </citation>
    <scope>NUCLEOTIDE SEQUENCE [LARGE SCALE GENOMIC DNA]</scope>
    <source>
        <strain evidence="5 6">JCM 16370</strain>
    </source>
</reference>
<dbReference type="InterPro" id="IPR043128">
    <property type="entry name" value="Rev_trsase/Diguanyl_cyclase"/>
</dbReference>
<dbReference type="Pfam" id="PF08448">
    <property type="entry name" value="PAS_4"/>
    <property type="match status" value="1"/>
</dbReference>
<dbReference type="GO" id="GO:0052621">
    <property type="term" value="F:diguanylate cyclase activity"/>
    <property type="evidence" value="ECO:0007669"/>
    <property type="project" value="UniProtKB-EC"/>
</dbReference>
<dbReference type="InterPro" id="IPR035965">
    <property type="entry name" value="PAS-like_dom_sf"/>
</dbReference>
<evidence type="ECO:0000259" key="3">
    <source>
        <dbReference type="PROSITE" id="PS50113"/>
    </source>
</evidence>
<dbReference type="Gene3D" id="3.30.70.270">
    <property type="match status" value="1"/>
</dbReference>
<evidence type="ECO:0000313" key="6">
    <source>
        <dbReference type="Proteomes" id="UP000825367"/>
    </source>
</evidence>
<evidence type="ECO:0000259" key="4">
    <source>
        <dbReference type="PROSITE" id="PS50887"/>
    </source>
</evidence>
<dbReference type="SMART" id="SM00091">
    <property type="entry name" value="PAS"/>
    <property type="match status" value="2"/>
</dbReference>
<dbReference type="PROSITE" id="PS50113">
    <property type="entry name" value="PAC"/>
    <property type="match status" value="1"/>
</dbReference>
<dbReference type="Pfam" id="PF00989">
    <property type="entry name" value="PAS"/>
    <property type="match status" value="1"/>
</dbReference>
<dbReference type="InterPro" id="IPR052155">
    <property type="entry name" value="Biofilm_reg_signaling"/>
</dbReference>
<evidence type="ECO:0000313" key="5">
    <source>
        <dbReference type="EMBL" id="QYL14506.1"/>
    </source>
</evidence>
<evidence type="ECO:0000259" key="2">
    <source>
        <dbReference type="PROSITE" id="PS50112"/>
    </source>
</evidence>
<keyword evidence="5" id="KW-0548">Nucleotidyltransferase</keyword>
<dbReference type="SMART" id="SM00267">
    <property type="entry name" value="GGDEF"/>
    <property type="match status" value="1"/>
</dbReference>
<keyword evidence="5" id="KW-0808">Transferase</keyword>
<name>A0ABX8VEW2_9MYCO</name>
<dbReference type="Pfam" id="PF00990">
    <property type="entry name" value="GGDEF"/>
    <property type="match status" value="1"/>
</dbReference>
<feature type="domain" description="GGDEF" evidence="4">
    <location>
        <begin position="354"/>
        <end position="483"/>
    </location>
</feature>
<organism evidence="5 6">
    <name type="scientific">Mycolicibacterium pallens</name>
    <dbReference type="NCBI Taxonomy" id="370524"/>
    <lineage>
        <taxon>Bacteria</taxon>
        <taxon>Bacillati</taxon>
        <taxon>Actinomycetota</taxon>
        <taxon>Actinomycetes</taxon>
        <taxon>Mycobacteriales</taxon>
        <taxon>Mycobacteriaceae</taxon>
        <taxon>Mycolicibacterium</taxon>
    </lineage>
</organism>
<feature type="domain" description="PAS" evidence="2">
    <location>
        <begin position="181"/>
        <end position="233"/>
    </location>
</feature>